<name>A0A250WWM3_9CHLO</name>
<protein>
    <recommendedName>
        <fullName evidence="3">BZIP domain-containing protein</fullName>
    </recommendedName>
</protein>
<accession>A0A250WWM3</accession>
<evidence type="ECO:0000256" key="2">
    <source>
        <dbReference type="SAM" id="MobiDB-lite"/>
    </source>
</evidence>
<organism evidence="4 5">
    <name type="scientific">Chlamydomonas eustigma</name>
    <dbReference type="NCBI Taxonomy" id="1157962"/>
    <lineage>
        <taxon>Eukaryota</taxon>
        <taxon>Viridiplantae</taxon>
        <taxon>Chlorophyta</taxon>
        <taxon>core chlorophytes</taxon>
        <taxon>Chlorophyceae</taxon>
        <taxon>CS clade</taxon>
        <taxon>Chlamydomonadales</taxon>
        <taxon>Chlamydomonadaceae</taxon>
        <taxon>Chlamydomonas</taxon>
    </lineage>
</organism>
<proteinExistence type="predicted"/>
<evidence type="ECO:0000313" key="5">
    <source>
        <dbReference type="Proteomes" id="UP000232323"/>
    </source>
</evidence>
<evidence type="ECO:0000256" key="1">
    <source>
        <dbReference type="SAM" id="Coils"/>
    </source>
</evidence>
<feature type="region of interest" description="Disordered" evidence="2">
    <location>
        <begin position="1"/>
        <end position="28"/>
    </location>
</feature>
<reference evidence="4 5" key="1">
    <citation type="submission" date="2017-08" db="EMBL/GenBank/DDBJ databases">
        <title>Acidophilic green algal genome provides insights into adaptation to an acidic environment.</title>
        <authorList>
            <person name="Hirooka S."/>
            <person name="Hirose Y."/>
            <person name="Kanesaki Y."/>
            <person name="Higuchi S."/>
            <person name="Fujiwara T."/>
            <person name="Onuma R."/>
            <person name="Era A."/>
            <person name="Ohbayashi R."/>
            <person name="Uzuka A."/>
            <person name="Nozaki H."/>
            <person name="Yoshikawa H."/>
            <person name="Miyagishima S.Y."/>
        </authorList>
    </citation>
    <scope>NUCLEOTIDE SEQUENCE [LARGE SCALE GENOMIC DNA]</scope>
    <source>
        <strain evidence="4 5">NIES-2499</strain>
    </source>
</reference>
<feature type="coiled-coil region" evidence="1">
    <location>
        <begin position="253"/>
        <end position="287"/>
    </location>
</feature>
<dbReference type="GO" id="GO:0003700">
    <property type="term" value="F:DNA-binding transcription factor activity"/>
    <property type="evidence" value="ECO:0007669"/>
    <property type="project" value="InterPro"/>
</dbReference>
<dbReference type="InterPro" id="IPR004827">
    <property type="entry name" value="bZIP"/>
</dbReference>
<keyword evidence="1" id="KW-0175">Coiled coil</keyword>
<dbReference type="EMBL" id="BEGY01000011">
    <property type="protein sequence ID" value="GAX75238.1"/>
    <property type="molecule type" value="Genomic_DNA"/>
</dbReference>
<gene>
    <name evidence="4" type="ORF">CEUSTIGMA_g2683.t1</name>
</gene>
<evidence type="ECO:0000259" key="3">
    <source>
        <dbReference type="PROSITE" id="PS00036"/>
    </source>
</evidence>
<keyword evidence="5" id="KW-1185">Reference proteome</keyword>
<dbReference type="Proteomes" id="UP000232323">
    <property type="component" value="Unassembled WGS sequence"/>
</dbReference>
<dbReference type="PROSITE" id="PS00036">
    <property type="entry name" value="BZIP_BASIC"/>
    <property type="match status" value="1"/>
</dbReference>
<evidence type="ECO:0000313" key="4">
    <source>
        <dbReference type="EMBL" id="GAX75238.1"/>
    </source>
</evidence>
<feature type="domain" description="BZIP" evidence="3">
    <location>
        <begin position="235"/>
        <end position="248"/>
    </location>
</feature>
<sequence length="296" mass="31753">MGMVNPRSDSPSAETNDHVAVGSSWPSSPLLVRASLPLSSLPVRASLPSSPLPVRASLPSSPLPVRASLPSSTLPAAHMDSTALFQELSTWSKTLSGMAAASTFLDANVPAVAAAAEVLHFSRFSAGQRCTKRKEDASLAAPHQDHYHSEPTCSSSAINRPSATKTLTLSVLAAVAGSPESAAATAAHGAAATTSSSSVDVVPHSLSMPAYSRLKLCSKDNGLSLAEKRASEIFRQKNKEAQRRLRDKHKNTVLGLEMELEKRNRDLEQLRREKRMVEEHNRVLLERVQHLESTTI</sequence>
<comment type="caution">
    <text evidence="4">The sequence shown here is derived from an EMBL/GenBank/DDBJ whole genome shotgun (WGS) entry which is preliminary data.</text>
</comment>
<dbReference type="AlphaFoldDB" id="A0A250WWM3"/>
<dbReference type="CDD" id="cd14686">
    <property type="entry name" value="bZIP"/>
    <property type="match status" value="1"/>
</dbReference>